<dbReference type="Gene3D" id="3.40.250.10">
    <property type="entry name" value="Rhodanese-like domain"/>
    <property type="match status" value="1"/>
</dbReference>
<dbReference type="GO" id="GO:0004792">
    <property type="term" value="F:thiosulfate-cyanide sulfurtransferase activity"/>
    <property type="evidence" value="ECO:0007669"/>
    <property type="project" value="TreeGrafter"/>
</dbReference>
<proteinExistence type="predicted"/>
<dbReference type="OrthoDB" id="566238at2759"/>
<dbReference type="KEGG" id="hazt:108664980"/>
<accession>A0A8B7N0W0</accession>
<dbReference type="GO" id="GO:0005739">
    <property type="term" value="C:mitochondrion"/>
    <property type="evidence" value="ECO:0007669"/>
    <property type="project" value="TreeGrafter"/>
</dbReference>
<dbReference type="PANTHER" id="PTHR44086:SF10">
    <property type="entry name" value="THIOSULFATE SULFURTRANSFERASE_RHODANESE-LIKE DOMAIN-CONTAINING PROTEIN 3"/>
    <property type="match status" value="1"/>
</dbReference>
<dbReference type="AlphaFoldDB" id="A0A8B7N0W0"/>
<dbReference type="InterPro" id="IPR036873">
    <property type="entry name" value="Rhodanese-like_dom_sf"/>
</dbReference>
<dbReference type="OMA" id="SANEWWG"/>
<evidence type="ECO:0000259" key="1">
    <source>
        <dbReference type="PROSITE" id="PS50206"/>
    </source>
</evidence>
<dbReference type="RefSeq" id="XP_018007180.2">
    <property type="nucleotide sequence ID" value="XM_018151691.2"/>
</dbReference>
<dbReference type="PROSITE" id="PS50206">
    <property type="entry name" value="RHODANESE_3"/>
    <property type="match status" value="1"/>
</dbReference>
<feature type="domain" description="Rhodanese" evidence="1">
    <location>
        <begin position="9"/>
        <end position="79"/>
    </location>
</feature>
<dbReference type="Pfam" id="PF00581">
    <property type="entry name" value="Rhodanese"/>
    <property type="match status" value="1"/>
</dbReference>
<protein>
    <submittedName>
        <fullName evidence="3">Thiosulfate:glutathione sulfurtransferase</fullName>
    </submittedName>
</protein>
<dbReference type="InterPro" id="IPR001763">
    <property type="entry name" value="Rhodanese-like_dom"/>
</dbReference>
<evidence type="ECO:0000313" key="3">
    <source>
        <dbReference type="RefSeq" id="XP_018007180.2"/>
    </source>
</evidence>
<evidence type="ECO:0000313" key="2">
    <source>
        <dbReference type="Proteomes" id="UP000694843"/>
    </source>
</evidence>
<reference evidence="3" key="1">
    <citation type="submission" date="2025-08" db="UniProtKB">
        <authorList>
            <consortium name="RefSeq"/>
        </authorList>
    </citation>
    <scope>IDENTIFICATION</scope>
    <source>
        <tissue evidence="3">Whole organism</tissue>
    </source>
</reference>
<dbReference type="SUPFAM" id="SSF52821">
    <property type="entry name" value="Rhodanese/Cell cycle control phosphatase"/>
    <property type="match status" value="1"/>
</dbReference>
<sequence length="82" mass="9079">LPPPPVRELEDALRLDSSEFEAKHGFPKPQQGDEIITHCNKGGRAGKATEALNARGYHNVKTYKGSFNDWVAQGGEIDKHDH</sequence>
<feature type="non-terminal residue" evidence="3">
    <location>
        <position position="1"/>
    </location>
</feature>
<dbReference type="GeneID" id="108664980"/>
<keyword evidence="2" id="KW-1185">Reference proteome</keyword>
<dbReference type="Proteomes" id="UP000694843">
    <property type="component" value="Unplaced"/>
</dbReference>
<dbReference type="PANTHER" id="PTHR44086">
    <property type="entry name" value="THIOSULFATE SULFURTRANSFERASE RDL2, MITOCHONDRIAL-RELATED"/>
    <property type="match status" value="1"/>
</dbReference>
<gene>
    <name evidence="3" type="primary">LOC108664980</name>
</gene>
<organism evidence="2 3">
    <name type="scientific">Hyalella azteca</name>
    <name type="common">Amphipod</name>
    <dbReference type="NCBI Taxonomy" id="294128"/>
    <lineage>
        <taxon>Eukaryota</taxon>
        <taxon>Metazoa</taxon>
        <taxon>Ecdysozoa</taxon>
        <taxon>Arthropoda</taxon>
        <taxon>Crustacea</taxon>
        <taxon>Multicrustacea</taxon>
        <taxon>Malacostraca</taxon>
        <taxon>Eumalacostraca</taxon>
        <taxon>Peracarida</taxon>
        <taxon>Amphipoda</taxon>
        <taxon>Senticaudata</taxon>
        <taxon>Talitrida</taxon>
        <taxon>Talitroidea</taxon>
        <taxon>Hyalellidae</taxon>
        <taxon>Hyalella</taxon>
    </lineage>
</organism>
<name>A0A8B7N0W0_HYAAZ</name>